<organism evidence="1 2">
    <name type="scientific">Nocardioides cremeus</name>
    <dbReference type="NCBI Taxonomy" id="3058044"/>
    <lineage>
        <taxon>Bacteria</taxon>
        <taxon>Bacillati</taxon>
        <taxon>Actinomycetota</taxon>
        <taxon>Actinomycetes</taxon>
        <taxon>Propionibacteriales</taxon>
        <taxon>Nocardioidaceae</taxon>
        <taxon>Nocardioides</taxon>
    </lineage>
</organism>
<evidence type="ECO:0000313" key="1">
    <source>
        <dbReference type="EMBL" id="MDO3397863.1"/>
    </source>
</evidence>
<comment type="caution">
    <text evidence="1">The sequence shown here is derived from an EMBL/GenBank/DDBJ whole genome shotgun (WGS) entry which is preliminary data.</text>
</comment>
<sequence>MDIKDMLEARVVDPALGLPSAEPFAVARATEAGLTRRQLADLVDHGVLRRVVKGVLVGASAPDDVATRAAALRLVAPPDAVVTDRHAAWLHGAEGALAPGEHVALQPLSVVLPPGRGRLRNTISDGGERELAPRDITSVHGLRVTTALRTAHDLGRRRWPDEALAGVDSLHRVPGFDHGAFVAGIERYAGRRWIRTLRAVGPLADGRAESPAESILRLRCHECRIPVVPQYELWHDGVHVARFDMADPELKVAFEYDGEEWHSTPEQRERDRRRREAAARLGWIIVVLRKEHLFGQARSAETMIRAGYAQARERAGLSRHW</sequence>
<accession>A0ABT8TXZ1</accession>
<proteinExistence type="predicted"/>
<name>A0ABT8TXZ1_9ACTN</name>
<dbReference type="Proteomes" id="UP001168363">
    <property type="component" value="Unassembled WGS sequence"/>
</dbReference>
<reference evidence="1" key="1">
    <citation type="submission" date="2023-06" db="EMBL/GenBank/DDBJ databases">
        <title>Genome sequence of Nocardioides sp. SOB44.</title>
        <authorList>
            <person name="Zhang G."/>
        </authorList>
    </citation>
    <scope>NUCLEOTIDE SEQUENCE</scope>
    <source>
        <strain evidence="1">SOB44</strain>
    </source>
</reference>
<evidence type="ECO:0000313" key="2">
    <source>
        <dbReference type="Proteomes" id="UP001168363"/>
    </source>
</evidence>
<dbReference type="RefSeq" id="WP_302710090.1">
    <property type="nucleotide sequence ID" value="NZ_JAULSC010000029.1"/>
</dbReference>
<keyword evidence="2" id="KW-1185">Reference proteome</keyword>
<dbReference type="SUPFAM" id="SSF52980">
    <property type="entry name" value="Restriction endonuclease-like"/>
    <property type="match status" value="1"/>
</dbReference>
<gene>
    <name evidence="1" type="ORF">QWJ41_19210</name>
</gene>
<dbReference type="Gene3D" id="3.40.960.10">
    <property type="entry name" value="VSR Endonuclease"/>
    <property type="match status" value="1"/>
</dbReference>
<protein>
    <recommendedName>
        <fullName evidence="3">DUF559 domain-containing protein</fullName>
    </recommendedName>
</protein>
<dbReference type="EMBL" id="JAULSC010000029">
    <property type="protein sequence ID" value="MDO3397863.1"/>
    <property type="molecule type" value="Genomic_DNA"/>
</dbReference>
<evidence type="ECO:0008006" key="3">
    <source>
        <dbReference type="Google" id="ProtNLM"/>
    </source>
</evidence>
<dbReference type="InterPro" id="IPR011335">
    <property type="entry name" value="Restrct_endonuc-II-like"/>
</dbReference>